<keyword evidence="1" id="KW-0732">Signal</keyword>
<accession>A0A914GST0</accession>
<protein>
    <submittedName>
        <fullName evidence="3">Secreted protein</fullName>
    </submittedName>
</protein>
<dbReference type="WBParaSite" id="Gr19_v10_g10059.t1">
    <property type="protein sequence ID" value="Gr19_v10_g10059.t1"/>
    <property type="gene ID" value="Gr19_v10_g10059"/>
</dbReference>
<evidence type="ECO:0000313" key="3">
    <source>
        <dbReference type="WBParaSite" id="Gr19_v10_g10059.t1"/>
    </source>
</evidence>
<dbReference type="AlphaFoldDB" id="A0A914GST0"/>
<evidence type="ECO:0000313" key="2">
    <source>
        <dbReference type="Proteomes" id="UP000887572"/>
    </source>
</evidence>
<sequence length="76" mass="8416">MSSRLCLCALMCIILCIFLAQICQTLPTTECQKSKNKTEMANQMLLLQYFFARGIAFQPTGGDDSSTVDELAVKCD</sequence>
<feature type="chain" id="PRO_5038114342" evidence="1">
    <location>
        <begin position="26"/>
        <end position="76"/>
    </location>
</feature>
<organism evidence="2 3">
    <name type="scientific">Globodera rostochiensis</name>
    <name type="common">Golden nematode worm</name>
    <name type="synonym">Heterodera rostochiensis</name>
    <dbReference type="NCBI Taxonomy" id="31243"/>
    <lineage>
        <taxon>Eukaryota</taxon>
        <taxon>Metazoa</taxon>
        <taxon>Ecdysozoa</taxon>
        <taxon>Nematoda</taxon>
        <taxon>Chromadorea</taxon>
        <taxon>Rhabditida</taxon>
        <taxon>Tylenchina</taxon>
        <taxon>Tylenchomorpha</taxon>
        <taxon>Tylenchoidea</taxon>
        <taxon>Heteroderidae</taxon>
        <taxon>Heteroderinae</taxon>
        <taxon>Globodera</taxon>
    </lineage>
</organism>
<feature type="signal peptide" evidence="1">
    <location>
        <begin position="1"/>
        <end position="25"/>
    </location>
</feature>
<reference evidence="3" key="1">
    <citation type="submission" date="2022-11" db="UniProtKB">
        <authorList>
            <consortium name="WormBaseParasite"/>
        </authorList>
    </citation>
    <scope>IDENTIFICATION</scope>
</reference>
<proteinExistence type="predicted"/>
<keyword evidence="2" id="KW-1185">Reference proteome</keyword>
<evidence type="ECO:0000256" key="1">
    <source>
        <dbReference type="SAM" id="SignalP"/>
    </source>
</evidence>
<name>A0A914GST0_GLORO</name>
<dbReference type="Proteomes" id="UP000887572">
    <property type="component" value="Unplaced"/>
</dbReference>